<protein>
    <recommendedName>
        <fullName evidence="3">Carbohydrate kinase PfkB domain-containing protein</fullName>
    </recommendedName>
</protein>
<evidence type="ECO:0000256" key="1">
    <source>
        <dbReference type="ARBA" id="ARBA00022679"/>
    </source>
</evidence>
<feature type="non-terminal residue" evidence="4">
    <location>
        <position position="1"/>
    </location>
</feature>
<evidence type="ECO:0000313" key="4">
    <source>
        <dbReference type="EMBL" id="GAH78242.1"/>
    </source>
</evidence>
<sequence length="115" mass="12366">LAGRKLLSEGPRFVVIKKGEHGSLLVSEDGFFAVPAYPSADVSDPTGAGDSFAGGMMGHLADAGDATVTELKRALIYGTVVASINVEGFSLERLKAITHDDIEKRYEQFRNMMTF</sequence>
<proteinExistence type="predicted"/>
<evidence type="ECO:0000259" key="3">
    <source>
        <dbReference type="Pfam" id="PF00294"/>
    </source>
</evidence>
<feature type="domain" description="Carbohydrate kinase PfkB" evidence="3">
    <location>
        <begin position="3"/>
        <end position="87"/>
    </location>
</feature>
<dbReference type="PROSITE" id="PS00584">
    <property type="entry name" value="PFKB_KINASES_2"/>
    <property type="match status" value="1"/>
</dbReference>
<dbReference type="Pfam" id="PF00294">
    <property type="entry name" value="PfkB"/>
    <property type="match status" value="1"/>
</dbReference>
<keyword evidence="1" id="KW-0808">Transferase</keyword>
<name>X1I970_9ZZZZ</name>
<dbReference type="GO" id="GO:0005829">
    <property type="term" value="C:cytosol"/>
    <property type="evidence" value="ECO:0007669"/>
    <property type="project" value="TreeGrafter"/>
</dbReference>
<dbReference type="GO" id="GO:0016301">
    <property type="term" value="F:kinase activity"/>
    <property type="evidence" value="ECO:0007669"/>
    <property type="project" value="UniProtKB-KW"/>
</dbReference>
<dbReference type="PANTHER" id="PTHR10584:SF166">
    <property type="entry name" value="RIBOKINASE"/>
    <property type="match status" value="1"/>
</dbReference>
<comment type="caution">
    <text evidence="4">The sequence shown here is derived from an EMBL/GenBank/DDBJ whole genome shotgun (WGS) entry which is preliminary data.</text>
</comment>
<evidence type="ECO:0000256" key="2">
    <source>
        <dbReference type="ARBA" id="ARBA00022777"/>
    </source>
</evidence>
<gene>
    <name evidence="4" type="ORF">S03H2_64386</name>
</gene>
<dbReference type="InterPro" id="IPR011611">
    <property type="entry name" value="PfkB_dom"/>
</dbReference>
<dbReference type="PANTHER" id="PTHR10584">
    <property type="entry name" value="SUGAR KINASE"/>
    <property type="match status" value="1"/>
</dbReference>
<dbReference type="InterPro" id="IPR029056">
    <property type="entry name" value="Ribokinase-like"/>
</dbReference>
<reference evidence="4" key="1">
    <citation type="journal article" date="2014" name="Front. Microbiol.">
        <title>High frequency of phylogenetically diverse reductive dehalogenase-homologous genes in deep subseafloor sedimentary metagenomes.</title>
        <authorList>
            <person name="Kawai M."/>
            <person name="Futagami T."/>
            <person name="Toyoda A."/>
            <person name="Takaki Y."/>
            <person name="Nishi S."/>
            <person name="Hori S."/>
            <person name="Arai W."/>
            <person name="Tsubouchi T."/>
            <person name="Morono Y."/>
            <person name="Uchiyama I."/>
            <person name="Ito T."/>
            <person name="Fujiyama A."/>
            <person name="Inagaki F."/>
            <person name="Takami H."/>
        </authorList>
    </citation>
    <scope>NUCLEOTIDE SEQUENCE</scope>
    <source>
        <strain evidence="4">Expedition CK06-06</strain>
    </source>
</reference>
<dbReference type="SUPFAM" id="SSF53613">
    <property type="entry name" value="Ribokinase-like"/>
    <property type="match status" value="1"/>
</dbReference>
<accession>X1I970</accession>
<dbReference type="EMBL" id="BARU01041816">
    <property type="protein sequence ID" value="GAH78242.1"/>
    <property type="molecule type" value="Genomic_DNA"/>
</dbReference>
<organism evidence="4">
    <name type="scientific">marine sediment metagenome</name>
    <dbReference type="NCBI Taxonomy" id="412755"/>
    <lineage>
        <taxon>unclassified sequences</taxon>
        <taxon>metagenomes</taxon>
        <taxon>ecological metagenomes</taxon>
    </lineage>
</organism>
<dbReference type="AlphaFoldDB" id="X1I970"/>
<dbReference type="InterPro" id="IPR002173">
    <property type="entry name" value="Carboh/pur_kinase_PfkB_CS"/>
</dbReference>
<keyword evidence="2" id="KW-0418">Kinase</keyword>
<dbReference type="Gene3D" id="3.40.1190.20">
    <property type="match status" value="1"/>
</dbReference>